<evidence type="ECO:0000313" key="12">
    <source>
        <dbReference type="EMBL" id="SVP92690.1"/>
    </source>
</evidence>
<evidence type="ECO:0000256" key="9">
    <source>
        <dbReference type="ARBA" id="ARBA00022989"/>
    </source>
</evidence>
<dbReference type="SUPFAM" id="SSF50978">
    <property type="entry name" value="WD40 repeat-like"/>
    <property type="match status" value="1"/>
</dbReference>
<proteinExistence type="predicted"/>
<evidence type="ECO:0000256" key="11">
    <source>
        <dbReference type="SAM" id="MobiDB-lite"/>
    </source>
</evidence>
<keyword evidence="9" id="KW-1133">Transmembrane helix</keyword>
<protein>
    <recommendedName>
        <fullName evidence="14">WD domain, G-beta repeat</fullName>
    </recommendedName>
</protein>
<dbReference type="GO" id="GO:0006888">
    <property type="term" value="P:endoplasmic reticulum to Golgi vesicle-mediated transport"/>
    <property type="evidence" value="ECO:0007669"/>
    <property type="project" value="TreeGrafter"/>
</dbReference>
<evidence type="ECO:0000256" key="10">
    <source>
        <dbReference type="ARBA" id="ARBA00023136"/>
    </source>
</evidence>
<dbReference type="GO" id="GO:0015031">
    <property type="term" value="P:protein transport"/>
    <property type="evidence" value="ECO:0007669"/>
    <property type="project" value="UniProtKB-KW"/>
</dbReference>
<evidence type="ECO:0000256" key="2">
    <source>
        <dbReference type="ARBA" id="ARBA00022448"/>
    </source>
</evidence>
<dbReference type="InterPro" id="IPR015943">
    <property type="entry name" value="WD40/YVTN_repeat-like_dom_sf"/>
</dbReference>
<keyword evidence="2" id="KW-0813">Transport</keyword>
<keyword evidence="7" id="KW-0931">ER-Golgi transport</keyword>
<dbReference type="InterPro" id="IPR036322">
    <property type="entry name" value="WD40_repeat_dom_sf"/>
</dbReference>
<evidence type="ECO:0000256" key="6">
    <source>
        <dbReference type="ARBA" id="ARBA00022824"/>
    </source>
</evidence>
<dbReference type="Gene3D" id="2.130.10.10">
    <property type="entry name" value="YVTN repeat-like/Quinoprotein amine dehydrogenase"/>
    <property type="match status" value="1"/>
</dbReference>
<evidence type="ECO:0000256" key="3">
    <source>
        <dbReference type="ARBA" id="ARBA00022574"/>
    </source>
</evidence>
<sequence length="379" mass="43120">MRIFGKFKTDYIRNDPKQNICKFGYDSNYFVTGGNESCVRVWRLTENLIKNVNKFQNQYKIQGTNNKFKNVNLRKFKLEENASLSDDNAPSDTTLSDGNLSVVENETFKTNNIIETKSSSELSNSLSNIDDTSPSPSSSPSLSSVNVFNNKKNHYIDISEVDANNIGNSDSLSKEKTPKNSTEGLKFSIGVNSVDCKVQENDKLNFLKEDSLDFIKIGSNRMCKLILEYREHVKSINDCTIFNELLVSVCDDYMVFYKIFPNPKLLLKHKLDSVRFKFAQILPKVTNEKVYSILTVQNSNDGSTLCLWNFNISNKKLNLTKSTNISKSKSSSLTMNFEDDQVALGFGDGTVSVYSINKFKLIRRFNKHKMPITDLEFVR</sequence>
<dbReference type="EMBL" id="UIVT01000003">
    <property type="protein sequence ID" value="SVP93495.1"/>
    <property type="molecule type" value="Genomic_DNA"/>
</dbReference>
<dbReference type="PANTHER" id="PTHR23284">
    <property type="entry name" value="PROLACTIN REGULATORY ELEMENT BINDING PROTEIN"/>
    <property type="match status" value="1"/>
</dbReference>
<dbReference type="InterPro" id="IPR045260">
    <property type="entry name" value="Sec12-like"/>
</dbReference>
<dbReference type="GO" id="GO:0005789">
    <property type="term" value="C:endoplasmic reticulum membrane"/>
    <property type="evidence" value="ECO:0007669"/>
    <property type="project" value="UniProtKB-SubCell"/>
</dbReference>
<dbReference type="GO" id="GO:0003400">
    <property type="term" value="P:regulation of COPII vesicle coating"/>
    <property type="evidence" value="ECO:0007669"/>
    <property type="project" value="TreeGrafter"/>
</dbReference>
<dbReference type="VEuPathDB" id="PiroplasmaDB:TA04065"/>
<reference evidence="12" key="1">
    <citation type="submission" date="2018-07" db="EMBL/GenBank/DDBJ databases">
        <authorList>
            <person name="Quirk P.G."/>
            <person name="Krulwich T.A."/>
        </authorList>
    </citation>
    <scope>NUCLEOTIDE SEQUENCE</scope>
    <source>
        <strain evidence="12">Anand</strain>
    </source>
</reference>
<keyword evidence="4" id="KW-0812">Transmembrane</keyword>
<keyword evidence="8" id="KW-0653">Protein transport</keyword>
<dbReference type="PANTHER" id="PTHR23284:SF0">
    <property type="entry name" value="PROLACTIN REGULATORY ELEMENT-BINDING PROTEIN"/>
    <property type="match status" value="1"/>
</dbReference>
<keyword evidence="10" id="KW-0472">Membrane</keyword>
<keyword evidence="5" id="KW-0677">Repeat</keyword>
<dbReference type="EMBL" id="UIVS01000003">
    <property type="protein sequence ID" value="SVP92690.1"/>
    <property type="molecule type" value="Genomic_DNA"/>
</dbReference>
<evidence type="ECO:0000256" key="7">
    <source>
        <dbReference type="ARBA" id="ARBA00022892"/>
    </source>
</evidence>
<name>A0A3B0MYS8_THEAN</name>
<feature type="region of interest" description="Disordered" evidence="11">
    <location>
        <begin position="123"/>
        <end position="144"/>
    </location>
</feature>
<comment type="subcellular location">
    <subcellularLocation>
        <location evidence="1">Endoplasmic reticulum membrane</location>
        <topology evidence="1">Single-pass membrane protein</topology>
    </subcellularLocation>
</comment>
<evidence type="ECO:0000256" key="5">
    <source>
        <dbReference type="ARBA" id="ARBA00022737"/>
    </source>
</evidence>
<evidence type="ECO:0000313" key="13">
    <source>
        <dbReference type="EMBL" id="SVP93495.1"/>
    </source>
</evidence>
<dbReference type="GO" id="GO:0005085">
    <property type="term" value="F:guanyl-nucleotide exchange factor activity"/>
    <property type="evidence" value="ECO:0007669"/>
    <property type="project" value="InterPro"/>
</dbReference>
<evidence type="ECO:0000256" key="1">
    <source>
        <dbReference type="ARBA" id="ARBA00004389"/>
    </source>
</evidence>
<evidence type="ECO:0008006" key="14">
    <source>
        <dbReference type="Google" id="ProtNLM"/>
    </source>
</evidence>
<dbReference type="AlphaFoldDB" id="A0A3B0MYS8"/>
<keyword evidence="6" id="KW-0256">Endoplasmic reticulum</keyword>
<accession>A0A3B0MYS8</accession>
<evidence type="ECO:0000256" key="8">
    <source>
        <dbReference type="ARBA" id="ARBA00022927"/>
    </source>
</evidence>
<keyword evidence="3" id="KW-0853">WD repeat</keyword>
<gene>
    <name evidence="13" type="ORF">TAT_000248800</name>
    <name evidence="12" type="ORF">TAV_000248800</name>
</gene>
<evidence type="ECO:0000256" key="4">
    <source>
        <dbReference type="ARBA" id="ARBA00022692"/>
    </source>
</evidence>
<organism evidence="12">
    <name type="scientific">Theileria annulata</name>
    <dbReference type="NCBI Taxonomy" id="5874"/>
    <lineage>
        <taxon>Eukaryota</taxon>
        <taxon>Sar</taxon>
        <taxon>Alveolata</taxon>
        <taxon>Apicomplexa</taxon>
        <taxon>Aconoidasida</taxon>
        <taxon>Piroplasmida</taxon>
        <taxon>Theileriidae</taxon>
        <taxon>Theileria</taxon>
    </lineage>
</organism>